<evidence type="ECO:0000313" key="5">
    <source>
        <dbReference type="EMBL" id="RWX74845.1"/>
    </source>
</evidence>
<dbReference type="Proteomes" id="UP000287687">
    <property type="component" value="Unassembled WGS sequence"/>
</dbReference>
<dbReference type="Pfam" id="PF01547">
    <property type="entry name" value="SBP_bac_1"/>
    <property type="match status" value="1"/>
</dbReference>
<dbReference type="AlphaFoldDB" id="A0A444LB42"/>
<evidence type="ECO:0000256" key="3">
    <source>
        <dbReference type="ARBA" id="ARBA00022764"/>
    </source>
</evidence>
<dbReference type="SUPFAM" id="SSF53850">
    <property type="entry name" value="Periplasmic binding protein-like II"/>
    <property type="match status" value="1"/>
</dbReference>
<evidence type="ECO:0000313" key="6">
    <source>
        <dbReference type="Proteomes" id="UP000287687"/>
    </source>
</evidence>
<dbReference type="PANTHER" id="PTHR43649:SF30">
    <property type="entry name" value="ABC TRANSPORTER SUBSTRATE-BINDING PROTEIN"/>
    <property type="match status" value="1"/>
</dbReference>
<evidence type="ECO:0000256" key="4">
    <source>
        <dbReference type="SAM" id="SignalP"/>
    </source>
</evidence>
<keyword evidence="4" id="KW-0732">Signal</keyword>
<proteinExistence type="inferred from homology"/>
<name>A0A444LB42_9HYPH</name>
<comment type="similarity">
    <text evidence="2">Belongs to the bacterial solute-binding protein 1 family.</text>
</comment>
<sequence length="431" mass="46613">MPIVSNLPKAALIAIALGCTSLGSPLSAMAEDVTLDVMYPWPESKSFHEPLAQSFMAANPDIKIKFRLSPPDYTEATLAIARGALTGDLPDVYFSGYSELNAMVETLSKRKQTVPLTPFIEAEGSDWISENFGQALLALGQVDGTQYAIPFNASTPIVYFNADLVKQAGHDPDAFPKDWDGLIKLAQDIGALGNGISGMDFSVGAIESDWDWQATVLSLGGEMVSADGRTVGFDNQIGLDAMKLLQRIANDTKMNVAAKASAYQQQFFAGKLGFFVTSPSSVANFTKTVGGRFEMRTATFPIAAKTGGLPTGGNAVAITAKDQKHRDAAWKYVKFVTGPESQAFVARSTGYMPTNLKAGDTLKEFYAQNSTYATAFKQVGFARPWYSYPRGNSKEIWAAQRQVFDQLQRGSITPEDGLKRLVDATNSLLQN</sequence>
<feature type="signal peptide" evidence="4">
    <location>
        <begin position="1"/>
        <end position="30"/>
    </location>
</feature>
<dbReference type="InterPro" id="IPR006059">
    <property type="entry name" value="SBP"/>
</dbReference>
<gene>
    <name evidence="5" type="ORF">EPK99_23410</name>
</gene>
<evidence type="ECO:0000256" key="1">
    <source>
        <dbReference type="ARBA" id="ARBA00004418"/>
    </source>
</evidence>
<dbReference type="EMBL" id="SBIP01000006">
    <property type="protein sequence ID" value="RWX74845.1"/>
    <property type="molecule type" value="Genomic_DNA"/>
</dbReference>
<comment type="subcellular location">
    <subcellularLocation>
        <location evidence="1">Periplasm</location>
    </subcellularLocation>
</comment>
<organism evidence="5 6">
    <name type="scientific">Neorhizobium lilium</name>
    <dbReference type="NCBI Taxonomy" id="2503024"/>
    <lineage>
        <taxon>Bacteria</taxon>
        <taxon>Pseudomonadati</taxon>
        <taxon>Pseudomonadota</taxon>
        <taxon>Alphaproteobacteria</taxon>
        <taxon>Hyphomicrobiales</taxon>
        <taxon>Rhizobiaceae</taxon>
        <taxon>Rhizobium/Agrobacterium group</taxon>
        <taxon>Neorhizobium</taxon>
    </lineage>
</organism>
<dbReference type="PANTHER" id="PTHR43649">
    <property type="entry name" value="ARABINOSE-BINDING PROTEIN-RELATED"/>
    <property type="match status" value="1"/>
</dbReference>
<dbReference type="Gene3D" id="3.40.190.10">
    <property type="entry name" value="Periplasmic binding protein-like II"/>
    <property type="match status" value="1"/>
</dbReference>
<dbReference type="OrthoDB" id="2509690at2"/>
<dbReference type="GO" id="GO:0042597">
    <property type="term" value="C:periplasmic space"/>
    <property type="evidence" value="ECO:0007669"/>
    <property type="project" value="UniProtKB-SubCell"/>
</dbReference>
<keyword evidence="6" id="KW-1185">Reference proteome</keyword>
<dbReference type="RefSeq" id="WP_128445506.1">
    <property type="nucleotide sequence ID" value="NZ_SBIP01000006.1"/>
</dbReference>
<comment type="caution">
    <text evidence="5">The sequence shown here is derived from an EMBL/GenBank/DDBJ whole genome shotgun (WGS) entry which is preliminary data.</text>
</comment>
<dbReference type="InterPro" id="IPR050490">
    <property type="entry name" value="Bact_solute-bd_prot1"/>
</dbReference>
<evidence type="ECO:0000256" key="2">
    <source>
        <dbReference type="ARBA" id="ARBA00008520"/>
    </source>
</evidence>
<feature type="chain" id="PRO_5019002781" evidence="4">
    <location>
        <begin position="31"/>
        <end position="431"/>
    </location>
</feature>
<protein>
    <submittedName>
        <fullName evidence="5">ABC transporter substrate-binding protein</fullName>
    </submittedName>
</protein>
<keyword evidence="3" id="KW-0574">Periplasm</keyword>
<dbReference type="CDD" id="cd14748">
    <property type="entry name" value="PBP2_UgpB"/>
    <property type="match status" value="1"/>
</dbReference>
<reference evidence="5 6" key="1">
    <citation type="submission" date="2019-01" db="EMBL/GenBank/DDBJ databases">
        <title>The draft genome of Rhizobium sp. 24NR.</title>
        <authorList>
            <person name="Liu L."/>
            <person name="Liang L."/>
            <person name="Shi S."/>
            <person name="Xu L."/>
            <person name="Wang X."/>
            <person name="Li L."/>
            <person name="Zhang X."/>
        </authorList>
    </citation>
    <scope>NUCLEOTIDE SEQUENCE [LARGE SCALE GENOMIC DNA]</scope>
    <source>
        <strain evidence="5 6">24NR</strain>
    </source>
</reference>
<accession>A0A444LB42</accession>